<gene>
    <name evidence="2" type="ORF">ACFPB0_13915</name>
</gene>
<dbReference type="InterPro" id="IPR029058">
    <property type="entry name" value="AB_hydrolase_fold"/>
</dbReference>
<sequence length="289" mass="31520">MSVFSQHYFTAPDGIRTAYRRYEGGQSGKLPVLCLHGLTRNSRDFEEVSPRIAAMGHTVIAVDVRGRGLSDRGTPPDSYNPEVYVNDVLGLLKSEGIDKVISLGTSMGGIMTMILAAKRPELLAGALINDIGPELDPAGLDRIAGYVGRTTSAFENWHEAADAIRAVNGDAFPDETGEDFWLAFARRTCRELESGRVELDYDPAIAEPFRQPDRALPPDMWPLYDALTPVPLVVVRGAISDLLSREGFEKMKARHPDFTGVEIPRVGHAPLLTEPPARAAIDGLLARLS</sequence>
<accession>A0ABV9NI49</accession>
<dbReference type="SUPFAM" id="SSF53474">
    <property type="entry name" value="alpha/beta-Hydrolases"/>
    <property type="match status" value="1"/>
</dbReference>
<dbReference type="InterPro" id="IPR000073">
    <property type="entry name" value="AB_hydrolase_1"/>
</dbReference>
<protein>
    <submittedName>
        <fullName evidence="2">Alpha/beta fold hydrolase</fullName>
    </submittedName>
</protein>
<organism evidence="2 3">
    <name type="scientific">Glycocaulis abyssi</name>
    <dbReference type="NCBI Taxonomy" id="1433403"/>
    <lineage>
        <taxon>Bacteria</taxon>
        <taxon>Pseudomonadati</taxon>
        <taxon>Pseudomonadota</taxon>
        <taxon>Alphaproteobacteria</taxon>
        <taxon>Maricaulales</taxon>
        <taxon>Maricaulaceae</taxon>
        <taxon>Glycocaulis</taxon>
    </lineage>
</organism>
<dbReference type="PANTHER" id="PTHR43798:SF33">
    <property type="entry name" value="HYDROLASE, PUTATIVE (AFU_ORTHOLOGUE AFUA_2G14860)-RELATED"/>
    <property type="match status" value="1"/>
</dbReference>
<feature type="domain" description="AB hydrolase-1" evidence="1">
    <location>
        <begin position="32"/>
        <end position="278"/>
    </location>
</feature>
<dbReference type="RefSeq" id="WP_371394238.1">
    <property type="nucleotide sequence ID" value="NZ_CP163421.1"/>
</dbReference>
<dbReference type="GO" id="GO:0016787">
    <property type="term" value="F:hydrolase activity"/>
    <property type="evidence" value="ECO:0007669"/>
    <property type="project" value="UniProtKB-KW"/>
</dbReference>
<reference evidence="3" key="1">
    <citation type="journal article" date="2019" name="Int. J. Syst. Evol. Microbiol.">
        <title>The Global Catalogue of Microorganisms (GCM) 10K type strain sequencing project: providing services to taxonomists for standard genome sequencing and annotation.</title>
        <authorList>
            <consortium name="The Broad Institute Genomics Platform"/>
            <consortium name="The Broad Institute Genome Sequencing Center for Infectious Disease"/>
            <person name="Wu L."/>
            <person name="Ma J."/>
        </authorList>
    </citation>
    <scope>NUCLEOTIDE SEQUENCE [LARGE SCALE GENOMIC DNA]</scope>
    <source>
        <strain evidence="3">CCUG 62981</strain>
    </source>
</reference>
<evidence type="ECO:0000313" key="2">
    <source>
        <dbReference type="EMBL" id="MFC4726388.1"/>
    </source>
</evidence>
<dbReference type="PANTHER" id="PTHR43798">
    <property type="entry name" value="MONOACYLGLYCEROL LIPASE"/>
    <property type="match status" value="1"/>
</dbReference>
<dbReference type="InterPro" id="IPR050266">
    <property type="entry name" value="AB_hydrolase_sf"/>
</dbReference>
<comment type="caution">
    <text evidence="2">The sequence shown here is derived from an EMBL/GenBank/DDBJ whole genome shotgun (WGS) entry which is preliminary data.</text>
</comment>
<dbReference type="Proteomes" id="UP001596024">
    <property type="component" value="Unassembled WGS sequence"/>
</dbReference>
<dbReference type="EMBL" id="JBHSGQ010000011">
    <property type="protein sequence ID" value="MFC4726388.1"/>
    <property type="molecule type" value="Genomic_DNA"/>
</dbReference>
<dbReference type="Pfam" id="PF12697">
    <property type="entry name" value="Abhydrolase_6"/>
    <property type="match status" value="1"/>
</dbReference>
<evidence type="ECO:0000259" key="1">
    <source>
        <dbReference type="Pfam" id="PF12697"/>
    </source>
</evidence>
<proteinExistence type="predicted"/>
<evidence type="ECO:0000313" key="3">
    <source>
        <dbReference type="Proteomes" id="UP001596024"/>
    </source>
</evidence>
<keyword evidence="3" id="KW-1185">Reference proteome</keyword>
<name>A0ABV9NI49_9PROT</name>
<keyword evidence="2" id="KW-0378">Hydrolase</keyword>
<dbReference type="Gene3D" id="3.40.50.1820">
    <property type="entry name" value="alpha/beta hydrolase"/>
    <property type="match status" value="1"/>
</dbReference>